<proteinExistence type="predicted"/>
<organism evidence="2 3">
    <name type="scientific">Subdoligranulum variabile</name>
    <dbReference type="NCBI Taxonomy" id="214851"/>
    <lineage>
        <taxon>Bacteria</taxon>
        <taxon>Bacillati</taxon>
        <taxon>Bacillota</taxon>
        <taxon>Clostridia</taxon>
        <taxon>Eubacteriales</taxon>
        <taxon>Oscillospiraceae</taxon>
        <taxon>Subdoligranulum</taxon>
    </lineage>
</organism>
<feature type="transmembrane region" description="Helical" evidence="1">
    <location>
        <begin position="262"/>
        <end position="281"/>
    </location>
</feature>
<keyword evidence="1" id="KW-0472">Membrane</keyword>
<keyword evidence="1" id="KW-0812">Transmembrane</keyword>
<dbReference type="AlphaFoldDB" id="A0A943HJH6"/>
<evidence type="ECO:0000313" key="3">
    <source>
        <dbReference type="Proteomes" id="UP000759273"/>
    </source>
</evidence>
<feature type="transmembrane region" description="Helical" evidence="1">
    <location>
        <begin position="169"/>
        <end position="187"/>
    </location>
</feature>
<accession>A0A943HJH6</accession>
<comment type="caution">
    <text evidence="2">The sequence shown here is derived from an EMBL/GenBank/DDBJ whole genome shotgun (WGS) entry which is preliminary data.</text>
</comment>
<feature type="transmembrane region" description="Helical" evidence="1">
    <location>
        <begin position="453"/>
        <end position="472"/>
    </location>
</feature>
<sequence length="536" mass="60473">MKIPAKKRTALELLAAVLWCLVTLGTDRLFFKYDWKTPAFFVYKALFVLLAFLLVHGVVTLVQKVRAGDSFARRWLAWTLPYLAVNLVVLLIVWPGIWGNDDLAVLSLARTLQPNSWQHFLTSGAFILSLMFVPMPGGVVLVQNLLISAIVGSFAAAAQDLTEKRLGHAVKPAWFAIVYLPFLLPPVVMHTQQPFRTTWSGWTELFLVFMLVAMYLRGTKLNKKELCAIVVLGTLAASWRSECVYYLAAIPVLLLVMCARKLLRPTAVAAATVLVFAGYLVCSRYTSTLMGEAWQYKMIALCYQTASLVQDADPVADAEELAAIDRVFDVTYCRENSNIHGPEMRTNMTRETGVTEEDWSACQKAFFKLALKYPKSLLRERMGVFYNTLRQRKTGMSNQKIVFSSSFLLYDAEPTKADQKEFFADSVAVQPLNKELRRAFIIKVANGDGIIDWTWWMLPPFVLLFAAVIVLLVQRKWMLFFAAGTFFARIPLVFLTAPDTYFLYYLTPFIAGYAVAAAGVLYAVMRRKLKVERNPG</sequence>
<keyword evidence="1" id="KW-1133">Transmembrane helix</keyword>
<feature type="transmembrane region" description="Helical" evidence="1">
    <location>
        <begin position="75"/>
        <end position="97"/>
    </location>
</feature>
<dbReference type="EMBL" id="JAGZGG010000021">
    <property type="protein sequence ID" value="MBS5332676.1"/>
    <property type="molecule type" value="Genomic_DNA"/>
</dbReference>
<feature type="transmembrane region" description="Helical" evidence="1">
    <location>
        <begin position="41"/>
        <end position="63"/>
    </location>
</feature>
<dbReference type="Proteomes" id="UP000759273">
    <property type="component" value="Unassembled WGS sequence"/>
</dbReference>
<evidence type="ECO:0000313" key="2">
    <source>
        <dbReference type="EMBL" id="MBS5332676.1"/>
    </source>
</evidence>
<name>A0A943HJH6_9FIRM</name>
<protein>
    <submittedName>
        <fullName evidence="2">Uncharacterized protein</fullName>
    </submittedName>
</protein>
<feature type="transmembrane region" description="Helical" evidence="1">
    <location>
        <begin position="479"/>
        <end position="497"/>
    </location>
</feature>
<reference evidence="2" key="1">
    <citation type="submission" date="2021-02" db="EMBL/GenBank/DDBJ databases">
        <title>Infant gut strain persistence is associated with maternal origin, phylogeny, and functional potential including surface adhesion and iron acquisition.</title>
        <authorList>
            <person name="Lou Y.C."/>
        </authorList>
    </citation>
    <scope>NUCLEOTIDE SEQUENCE</scope>
    <source>
        <strain evidence="2">L3_101_000M1_dasL3_101_000M1_concoct_87</strain>
    </source>
</reference>
<evidence type="ECO:0000256" key="1">
    <source>
        <dbReference type="SAM" id="Phobius"/>
    </source>
</evidence>
<feature type="transmembrane region" description="Helical" evidence="1">
    <location>
        <begin position="199"/>
        <end position="216"/>
    </location>
</feature>
<feature type="transmembrane region" description="Helical" evidence="1">
    <location>
        <begin position="503"/>
        <end position="524"/>
    </location>
</feature>
<gene>
    <name evidence="2" type="ORF">KHY36_09130</name>
</gene>